<dbReference type="PANTHER" id="PTHR43156">
    <property type="entry name" value="STAGE II SPORULATION PROTEIN E-RELATED"/>
    <property type="match status" value="1"/>
</dbReference>
<keyword evidence="2" id="KW-0597">Phosphoprotein</keyword>
<dbReference type="InterPro" id="IPR011006">
    <property type="entry name" value="CheY-like_superfamily"/>
</dbReference>
<dbReference type="Gene3D" id="3.40.50.2300">
    <property type="match status" value="1"/>
</dbReference>
<gene>
    <name evidence="5" type="ORF">ACFSC7_17285</name>
</gene>
<dbReference type="Gene3D" id="3.60.40.10">
    <property type="entry name" value="PPM-type phosphatase domain"/>
    <property type="match status" value="1"/>
</dbReference>
<accession>A0ABW4K0J6</accession>
<dbReference type="SMART" id="SM00331">
    <property type="entry name" value="PP2C_SIG"/>
    <property type="match status" value="1"/>
</dbReference>
<dbReference type="CDD" id="cd00156">
    <property type="entry name" value="REC"/>
    <property type="match status" value="1"/>
</dbReference>
<evidence type="ECO:0000256" key="2">
    <source>
        <dbReference type="PROSITE-ProRule" id="PRU00169"/>
    </source>
</evidence>
<sequence length="412" mass="45150">MIPPLTPPSDPQGPRSTTRLGDLGIRRLGDARILVVEDSSFARKTINAILVNYGFENVRLAADGGEGVAIALHWRPEVIITDLFMPVKTGFDLCRELRQNPLFRETPIIVQTSADTPALRGDVFEAGASDLINKPLNARELYSRLIVHLERIRLIESLKAYRTQMREELEAAKAMQMELLPSDAAIARLEQDHPVRFAWHSEPCQGLAGDIWDVFPIGPDCLRLWTADFTGHGVRSALNTFRLNTFMRTSSQEPDMDPAQWLSALNSFLCEVLSPGHFATVLCCDLDFGAGALRIASGGAPQPVVGRSGHHALVDISGMPLGISRRAEFGEARLDFGPGDCMLAYSDALTETPSAEDPLFTPERLVQTLDGFSEGLTGRTATLVRHLIEVAPDGLEDDLTLVFAQWRDPSGG</sequence>
<keyword evidence="6" id="KW-1185">Reference proteome</keyword>
<dbReference type="SUPFAM" id="SSF52172">
    <property type="entry name" value="CheY-like"/>
    <property type="match status" value="1"/>
</dbReference>
<feature type="domain" description="Response regulatory" evidence="4">
    <location>
        <begin position="32"/>
        <end position="149"/>
    </location>
</feature>
<evidence type="ECO:0000256" key="1">
    <source>
        <dbReference type="ARBA" id="ARBA00022801"/>
    </source>
</evidence>
<dbReference type="InterPro" id="IPR052016">
    <property type="entry name" value="Bact_Sigma-Reg"/>
</dbReference>
<organism evidence="5 6">
    <name type="scientific">Roseibium aestuarii</name>
    <dbReference type="NCBI Taxonomy" id="2600299"/>
    <lineage>
        <taxon>Bacteria</taxon>
        <taxon>Pseudomonadati</taxon>
        <taxon>Pseudomonadota</taxon>
        <taxon>Alphaproteobacteria</taxon>
        <taxon>Hyphomicrobiales</taxon>
        <taxon>Stappiaceae</taxon>
        <taxon>Roseibium</taxon>
    </lineage>
</organism>
<dbReference type="SMART" id="SM00448">
    <property type="entry name" value="REC"/>
    <property type="match status" value="1"/>
</dbReference>
<dbReference type="Pfam" id="PF00072">
    <property type="entry name" value="Response_reg"/>
    <property type="match status" value="1"/>
</dbReference>
<evidence type="ECO:0000256" key="3">
    <source>
        <dbReference type="SAM" id="MobiDB-lite"/>
    </source>
</evidence>
<name>A0ABW4K0J6_9HYPH</name>
<dbReference type="InterPro" id="IPR001932">
    <property type="entry name" value="PPM-type_phosphatase-like_dom"/>
</dbReference>
<dbReference type="InterPro" id="IPR001789">
    <property type="entry name" value="Sig_transdc_resp-reg_receiver"/>
</dbReference>
<evidence type="ECO:0000259" key="4">
    <source>
        <dbReference type="PROSITE" id="PS50110"/>
    </source>
</evidence>
<keyword evidence="1 5" id="KW-0378">Hydrolase</keyword>
<feature type="compositionally biased region" description="Pro residues" evidence="3">
    <location>
        <begin position="1"/>
        <end position="11"/>
    </location>
</feature>
<proteinExistence type="predicted"/>
<dbReference type="EMBL" id="JBHUFA010000015">
    <property type="protein sequence ID" value="MFD1697273.1"/>
    <property type="molecule type" value="Genomic_DNA"/>
</dbReference>
<feature type="region of interest" description="Disordered" evidence="3">
    <location>
        <begin position="1"/>
        <end position="21"/>
    </location>
</feature>
<protein>
    <submittedName>
        <fullName evidence="5">PP2C family protein-serine/threonine phosphatase</fullName>
        <ecNumber evidence="5">3.1.3.16</ecNumber>
    </submittedName>
</protein>
<dbReference type="Proteomes" id="UP001597327">
    <property type="component" value="Unassembled WGS sequence"/>
</dbReference>
<dbReference type="InterPro" id="IPR036457">
    <property type="entry name" value="PPM-type-like_dom_sf"/>
</dbReference>
<reference evidence="6" key="1">
    <citation type="journal article" date="2019" name="Int. J. Syst. Evol. Microbiol.">
        <title>The Global Catalogue of Microorganisms (GCM) 10K type strain sequencing project: providing services to taxonomists for standard genome sequencing and annotation.</title>
        <authorList>
            <consortium name="The Broad Institute Genomics Platform"/>
            <consortium name="The Broad Institute Genome Sequencing Center for Infectious Disease"/>
            <person name="Wu L."/>
            <person name="Ma J."/>
        </authorList>
    </citation>
    <scope>NUCLEOTIDE SEQUENCE [LARGE SCALE GENOMIC DNA]</scope>
    <source>
        <strain evidence="6">JCM 3369</strain>
    </source>
</reference>
<dbReference type="GO" id="GO:0004722">
    <property type="term" value="F:protein serine/threonine phosphatase activity"/>
    <property type="evidence" value="ECO:0007669"/>
    <property type="project" value="UniProtKB-EC"/>
</dbReference>
<feature type="modified residue" description="4-aspartylphosphate" evidence="2">
    <location>
        <position position="82"/>
    </location>
</feature>
<dbReference type="Pfam" id="PF07228">
    <property type="entry name" value="SpoIIE"/>
    <property type="match status" value="1"/>
</dbReference>
<dbReference type="EC" id="3.1.3.16" evidence="5"/>
<comment type="caution">
    <text evidence="5">The sequence shown here is derived from an EMBL/GenBank/DDBJ whole genome shotgun (WGS) entry which is preliminary data.</text>
</comment>
<dbReference type="PROSITE" id="PS50110">
    <property type="entry name" value="RESPONSE_REGULATORY"/>
    <property type="match status" value="1"/>
</dbReference>
<dbReference type="RefSeq" id="WP_149893519.1">
    <property type="nucleotide sequence ID" value="NZ_JBHUFA010000015.1"/>
</dbReference>
<dbReference type="PANTHER" id="PTHR43156:SF2">
    <property type="entry name" value="STAGE II SPORULATION PROTEIN E"/>
    <property type="match status" value="1"/>
</dbReference>
<evidence type="ECO:0000313" key="5">
    <source>
        <dbReference type="EMBL" id="MFD1697273.1"/>
    </source>
</evidence>
<evidence type="ECO:0000313" key="6">
    <source>
        <dbReference type="Proteomes" id="UP001597327"/>
    </source>
</evidence>